<dbReference type="GO" id="GO:0007166">
    <property type="term" value="P:cell surface receptor signaling pathway"/>
    <property type="evidence" value="ECO:0007669"/>
    <property type="project" value="TreeGrafter"/>
</dbReference>
<dbReference type="AlphaFoldDB" id="A0A8I3W822"/>
<dbReference type="InterPro" id="IPR050413">
    <property type="entry name" value="TCR_beta_variable"/>
</dbReference>
<keyword evidence="4" id="KW-0391">Immunity</keyword>
<dbReference type="PROSITE" id="PS50835">
    <property type="entry name" value="IG_LIKE"/>
    <property type="match status" value="1"/>
</dbReference>
<dbReference type="Gene3D" id="2.60.40.10">
    <property type="entry name" value="Immunoglobulins"/>
    <property type="match status" value="1"/>
</dbReference>
<evidence type="ECO:0000313" key="8">
    <source>
        <dbReference type="Ensembl" id="ENSCJAP00000085340.1"/>
    </source>
</evidence>
<evidence type="ECO:0000256" key="2">
    <source>
        <dbReference type="ARBA" id="ARBA00022475"/>
    </source>
</evidence>
<dbReference type="PANTHER" id="PTHR23268:SF6">
    <property type="entry name" value="T CELL RECEPTOR BETA VARIABLE 5-5-RELATED"/>
    <property type="match status" value="1"/>
</dbReference>
<dbReference type="InterPro" id="IPR036179">
    <property type="entry name" value="Ig-like_dom_sf"/>
</dbReference>
<evidence type="ECO:0000313" key="9">
    <source>
        <dbReference type="Proteomes" id="UP000008225"/>
    </source>
</evidence>
<proteinExistence type="predicted"/>
<evidence type="ECO:0000256" key="6">
    <source>
        <dbReference type="SAM" id="MobiDB-lite"/>
    </source>
</evidence>
<reference evidence="8 9" key="1">
    <citation type="submission" date="2009-03" db="EMBL/GenBank/DDBJ databases">
        <authorList>
            <person name="Warren W."/>
            <person name="Ye L."/>
            <person name="Minx P."/>
            <person name="Worley K."/>
            <person name="Gibbs R."/>
            <person name="Wilson R.K."/>
        </authorList>
    </citation>
    <scope>NUCLEOTIDE SEQUENCE [LARGE SCALE GENOMIC DNA]</scope>
</reference>
<dbReference type="SMART" id="SM00406">
    <property type="entry name" value="IGv"/>
    <property type="match status" value="1"/>
</dbReference>
<comment type="subcellular location">
    <subcellularLocation>
        <location evidence="1">Cell membrane</location>
    </subcellularLocation>
</comment>
<evidence type="ECO:0000256" key="5">
    <source>
        <dbReference type="ARBA" id="ARBA00023136"/>
    </source>
</evidence>
<feature type="compositionally biased region" description="Polar residues" evidence="6">
    <location>
        <begin position="1"/>
        <end position="10"/>
    </location>
</feature>
<evidence type="ECO:0000256" key="4">
    <source>
        <dbReference type="ARBA" id="ARBA00022859"/>
    </source>
</evidence>
<dbReference type="GO" id="GO:0002376">
    <property type="term" value="P:immune system process"/>
    <property type="evidence" value="ECO:0007669"/>
    <property type="project" value="UniProtKB-KW"/>
</dbReference>
<accession>A0A8I3W822</accession>
<evidence type="ECO:0000256" key="1">
    <source>
        <dbReference type="ARBA" id="ARBA00004236"/>
    </source>
</evidence>
<dbReference type="GO" id="GO:0005886">
    <property type="term" value="C:plasma membrane"/>
    <property type="evidence" value="ECO:0007669"/>
    <property type="project" value="UniProtKB-SubCell"/>
</dbReference>
<dbReference type="SUPFAM" id="SSF48726">
    <property type="entry name" value="Immunoglobulin"/>
    <property type="match status" value="1"/>
</dbReference>
<organism evidence="8 9">
    <name type="scientific">Callithrix jacchus</name>
    <name type="common">White-tufted-ear marmoset</name>
    <name type="synonym">Simia Jacchus</name>
    <dbReference type="NCBI Taxonomy" id="9483"/>
    <lineage>
        <taxon>Eukaryota</taxon>
        <taxon>Metazoa</taxon>
        <taxon>Chordata</taxon>
        <taxon>Craniata</taxon>
        <taxon>Vertebrata</taxon>
        <taxon>Euteleostomi</taxon>
        <taxon>Mammalia</taxon>
        <taxon>Eutheria</taxon>
        <taxon>Euarchontoglires</taxon>
        <taxon>Primates</taxon>
        <taxon>Haplorrhini</taxon>
        <taxon>Platyrrhini</taxon>
        <taxon>Cebidae</taxon>
        <taxon>Callitrichinae</taxon>
        <taxon>Callithrix</taxon>
        <taxon>Callithrix</taxon>
    </lineage>
</organism>
<dbReference type="GeneTree" id="ENSGT00940000154270"/>
<dbReference type="InterPro" id="IPR003599">
    <property type="entry name" value="Ig_sub"/>
</dbReference>
<name>A0A8I3W822_CALJA</name>
<dbReference type="Pfam" id="PF07686">
    <property type="entry name" value="V-set"/>
    <property type="match status" value="1"/>
</dbReference>
<dbReference type="SMART" id="SM00409">
    <property type="entry name" value="IG"/>
    <property type="match status" value="1"/>
</dbReference>
<feature type="compositionally biased region" description="Polar residues" evidence="6">
    <location>
        <begin position="31"/>
        <end position="44"/>
    </location>
</feature>
<feature type="domain" description="Ig-like" evidence="7">
    <location>
        <begin position="86"/>
        <end position="178"/>
    </location>
</feature>
<keyword evidence="9" id="KW-1185">Reference proteome</keyword>
<feature type="region of interest" description="Disordered" evidence="6">
    <location>
        <begin position="1"/>
        <end position="44"/>
    </location>
</feature>
<dbReference type="InterPro" id="IPR007110">
    <property type="entry name" value="Ig-like_dom"/>
</dbReference>
<keyword evidence="3" id="KW-0732">Signal</keyword>
<keyword evidence="5" id="KW-0472">Membrane</keyword>
<evidence type="ECO:0000256" key="3">
    <source>
        <dbReference type="ARBA" id="ARBA00022729"/>
    </source>
</evidence>
<protein>
    <recommendedName>
        <fullName evidence="7">Ig-like domain-containing protein</fullName>
    </recommendedName>
</protein>
<reference evidence="8" key="2">
    <citation type="submission" date="2025-08" db="UniProtKB">
        <authorList>
            <consortium name="Ensembl"/>
        </authorList>
    </citation>
    <scope>IDENTIFICATION</scope>
</reference>
<evidence type="ECO:0000259" key="7">
    <source>
        <dbReference type="PROSITE" id="PS50835"/>
    </source>
</evidence>
<dbReference type="Proteomes" id="UP000008225">
    <property type="component" value="Chromosome 8"/>
</dbReference>
<dbReference type="PANTHER" id="PTHR23268">
    <property type="entry name" value="T-CELL RECEPTOR BETA CHAIN"/>
    <property type="match status" value="1"/>
</dbReference>
<dbReference type="Ensembl" id="ENSCJAT00000125700.1">
    <property type="protein sequence ID" value="ENSCJAP00000085340.1"/>
    <property type="gene ID" value="ENSCJAG00000086627.1"/>
</dbReference>
<dbReference type="InterPro" id="IPR013106">
    <property type="entry name" value="Ig_V-set"/>
</dbReference>
<sequence length="261" mass="28148">MLLSLPSPSALQDREEVQVVGSTGPPEACSGRTQDSDITGYPSHQENQGPELTLLFLNQVQCCLPHCAMNPGLLCWAMLCLLGAGPMQAKVTRSPMHLIQTRGQQVTLRCSPISGHTSVSWYQQAPGQGPQFIFEYVNEFKRSEGNFPGRFSGYQFSDYHSEMNISTLELGDSALYLCASSLAQPCRVPLTLCANLSASVYGNLGSDSCEKLGPSGGKKNNFRSLNKAGESKIRRTCSEDAAASGGSWQITFFAGCCTLQS</sequence>
<dbReference type="InterPro" id="IPR013783">
    <property type="entry name" value="Ig-like_fold"/>
</dbReference>
<reference evidence="8" key="3">
    <citation type="submission" date="2025-09" db="UniProtKB">
        <authorList>
            <consortium name="Ensembl"/>
        </authorList>
    </citation>
    <scope>IDENTIFICATION</scope>
</reference>
<keyword evidence="2" id="KW-1003">Cell membrane</keyword>